<proteinExistence type="predicted"/>
<feature type="domain" description="PD-(D/E)XK endonuclease-like" evidence="5">
    <location>
        <begin position="39"/>
        <end position="283"/>
    </location>
</feature>
<dbReference type="Proteomes" id="UP000602087">
    <property type="component" value="Unassembled WGS sequence"/>
</dbReference>
<keyword evidence="2" id="KW-0547">Nucleotide-binding</keyword>
<protein>
    <submittedName>
        <fullName evidence="6">PD-(D/E)XK nuclease family protein</fullName>
    </submittedName>
</protein>
<evidence type="ECO:0000256" key="4">
    <source>
        <dbReference type="SAM" id="MobiDB-lite"/>
    </source>
</evidence>
<dbReference type="InterPro" id="IPR011335">
    <property type="entry name" value="Restrct_endonuc-II-like"/>
</dbReference>
<sequence>MTVDPSSLVSDAVPLPVAVPAAGEARGDVREERRRRPGLSPSRANDFAQCPLLFRYRVVDRLPEPPSSAAVRGTLVHSVLERLYDAPLGERTVAHAESLLPGEWARLQEAQPEYGSLFGSSEEMSTWLGTAGSLVRTYFTLEDPNRLEPAEREMFLESQLDGGPLLRGVVDRLDVAPDGAVRVVDYKSGKSPRAGYASSAEFQMRFYGLVVWRERGVVPRMLQLVYLGDGQVLRNEPAEADLLATERRIRSVWGQIQSAGASGDFRPRRTPLCGWCAHKALCPEFGGTPPVLEPDAVERALGVRPTEQTAGR</sequence>
<evidence type="ECO:0000259" key="5">
    <source>
        <dbReference type="Pfam" id="PF12705"/>
    </source>
</evidence>
<dbReference type="InterPro" id="IPR038726">
    <property type="entry name" value="PDDEXK_AddAB-type"/>
</dbReference>
<keyword evidence="7" id="KW-1185">Reference proteome</keyword>
<dbReference type="Gene3D" id="3.90.320.10">
    <property type="match status" value="1"/>
</dbReference>
<keyword evidence="2" id="KW-0347">Helicase</keyword>
<evidence type="ECO:0000256" key="2">
    <source>
        <dbReference type="ARBA" id="ARBA00022806"/>
    </source>
</evidence>
<evidence type="ECO:0000256" key="3">
    <source>
        <dbReference type="ARBA" id="ARBA00023204"/>
    </source>
</evidence>
<dbReference type="SUPFAM" id="SSF52980">
    <property type="entry name" value="Restriction endonuclease-like"/>
    <property type="match status" value="1"/>
</dbReference>
<organism evidence="6 7">
    <name type="scientific">Sanguibacter suaedae</name>
    <dbReference type="NCBI Taxonomy" id="2795737"/>
    <lineage>
        <taxon>Bacteria</taxon>
        <taxon>Bacillati</taxon>
        <taxon>Actinomycetota</taxon>
        <taxon>Actinomycetes</taxon>
        <taxon>Micrococcales</taxon>
        <taxon>Sanguibacteraceae</taxon>
        <taxon>Sanguibacter</taxon>
    </lineage>
</organism>
<dbReference type="GO" id="GO:0004386">
    <property type="term" value="F:helicase activity"/>
    <property type="evidence" value="ECO:0007669"/>
    <property type="project" value="UniProtKB-KW"/>
</dbReference>
<feature type="compositionally biased region" description="Basic and acidic residues" evidence="4">
    <location>
        <begin position="25"/>
        <end position="34"/>
    </location>
</feature>
<evidence type="ECO:0000313" key="6">
    <source>
        <dbReference type="EMBL" id="MBI9114953.1"/>
    </source>
</evidence>
<dbReference type="AlphaFoldDB" id="A0A934IBL7"/>
<keyword evidence="2" id="KW-0378">Hydrolase</keyword>
<keyword evidence="2" id="KW-0067">ATP-binding</keyword>
<keyword evidence="3" id="KW-0234">DNA repair</keyword>
<dbReference type="InterPro" id="IPR011604">
    <property type="entry name" value="PDDEXK-like_dom_sf"/>
</dbReference>
<keyword evidence="1" id="KW-0227">DNA damage</keyword>
<name>A0A934IBL7_9MICO</name>
<accession>A0A934IBL7</accession>
<dbReference type="RefSeq" id="WP_198733515.1">
    <property type="nucleotide sequence ID" value="NZ_JAEINH010000005.1"/>
</dbReference>
<dbReference type="EMBL" id="JAEINH010000005">
    <property type="protein sequence ID" value="MBI9114953.1"/>
    <property type="molecule type" value="Genomic_DNA"/>
</dbReference>
<dbReference type="GO" id="GO:0006281">
    <property type="term" value="P:DNA repair"/>
    <property type="evidence" value="ECO:0007669"/>
    <property type="project" value="UniProtKB-KW"/>
</dbReference>
<feature type="region of interest" description="Disordered" evidence="4">
    <location>
        <begin position="23"/>
        <end position="42"/>
    </location>
</feature>
<dbReference type="Pfam" id="PF12705">
    <property type="entry name" value="PDDEXK_1"/>
    <property type="match status" value="1"/>
</dbReference>
<gene>
    <name evidence="6" type="ORF">JAV76_08000</name>
</gene>
<reference evidence="6" key="1">
    <citation type="submission" date="2020-12" db="EMBL/GenBank/DDBJ databases">
        <title>Sanguibacter suaedae sp. nov., isolated from Suaeda aralocaspica.</title>
        <authorList>
            <person name="Ma Q."/>
        </authorList>
    </citation>
    <scope>NUCLEOTIDE SEQUENCE</scope>
    <source>
        <strain evidence="6">YZGR15</strain>
    </source>
</reference>
<evidence type="ECO:0000313" key="7">
    <source>
        <dbReference type="Proteomes" id="UP000602087"/>
    </source>
</evidence>
<evidence type="ECO:0000256" key="1">
    <source>
        <dbReference type="ARBA" id="ARBA00022763"/>
    </source>
</evidence>
<comment type="caution">
    <text evidence="6">The sequence shown here is derived from an EMBL/GenBank/DDBJ whole genome shotgun (WGS) entry which is preliminary data.</text>
</comment>